<evidence type="ECO:0000256" key="2">
    <source>
        <dbReference type="SAM" id="Phobius"/>
    </source>
</evidence>
<keyword evidence="2" id="KW-0812">Transmembrane</keyword>
<name>A0A0C3BGN8_PILCF</name>
<keyword evidence="2" id="KW-1133">Transmembrane helix</keyword>
<sequence>MATFSPPLPTSTRSIPALPTSTSTSPSTTSLPTTTSTSTDAASTSTDTTSQSTSTTATSTSTTTSSSTSATSSSATTTSSSSTSAPLTIVPFPTTSIPQSTSTLVIPAPSVTSQPSQSAASRAASNGFFSNKGEVAGVFTVVGLIAVAILFTAVTTVIRRRRAKQFDKDVAEAAMQAAATSHTANFDDYGYGGNDNPYNGYSAESHGTYGQPAMPHGGHPAESYVMNDVGGGGAGYDQYDGYGGVAAGAAGIGAASPMQRAKSRRQISGSNYRPGDGAGGQPGDYGPGYEERTPYAAFAGPGVQPHEVYDPSGVPGLRYRHTPGGQEPDLLDGAGRGVAAAGAGAAGAAYIGRQPSARTPHADLARSRSKGSFGPVSDSLGYSSSSPPPPSESYAAHYQPGYHPEASQSQPQQLPAIYGGRPSGGFSDGHDKDINRLSADPFASHHTMPSPPASTSHAQYDAYADDAMGPGPGSDEAGGHFVGDTGRSEEGARMSFQDEEDYGRQPRVLKVTN</sequence>
<dbReference type="InParanoid" id="A0A0C3BGN8"/>
<feature type="non-terminal residue" evidence="3">
    <location>
        <position position="513"/>
    </location>
</feature>
<feature type="region of interest" description="Disordered" evidence="1">
    <location>
        <begin position="352"/>
        <end position="513"/>
    </location>
</feature>
<protein>
    <recommendedName>
        <fullName evidence="5">REJ domain-containing protein</fullName>
    </recommendedName>
</protein>
<dbReference type="HOGENOM" id="CLU_037035_0_0_1"/>
<feature type="region of interest" description="Disordered" evidence="1">
    <location>
        <begin position="1"/>
        <end position="92"/>
    </location>
</feature>
<evidence type="ECO:0000256" key="1">
    <source>
        <dbReference type="SAM" id="MobiDB-lite"/>
    </source>
</evidence>
<proteinExistence type="predicted"/>
<feature type="compositionally biased region" description="Low complexity" evidence="1">
    <location>
        <begin position="375"/>
        <end position="385"/>
    </location>
</feature>
<dbReference type="AlphaFoldDB" id="A0A0C3BGN8"/>
<dbReference type="EMBL" id="KN833034">
    <property type="protein sequence ID" value="KIM76512.1"/>
    <property type="molecule type" value="Genomic_DNA"/>
</dbReference>
<keyword evidence="2" id="KW-0472">Membrane</keyword>
<keyword evidence="4" id="KW-1185">Reference proteome</keyword>
<feature type="region of interest" description="Disordered" evidence="1">
    <location>
        <begin position="254"/>
        <end position="290"/>
    </location>
</feature>
<dbReference type="Proteomes" id="UP000054166">
    <property type="component" value="Unassembled WGS sequence"/>
</dbReference>
<evidence type="ECO:0000313" key="3">
    <source>
        <dbReference type="EMBL" id="KIM76512.1"/>
    </source>
</evidence>
<feature type="compositionally biased region" description="Gly residues" evidence="1">
    <location>
        <begin position="276"/>
        <end position="286"/>
    </location>
</feature>
<dbReference type="OrthoDB" id="3068832at2759"/>
<feature type="compositionally biased region" description="Low complexity" evidence="1">
    <location>
        <begin position="16"/>
        <end position="88"/>
    </location>
</feature>
<organism evidence="3 4">
    <name type="scientific">Piloderma croceum (strain F 1598)</name>
    <dbReference type="NCBI Taxonomy" id="765440"/>
    <lineage>
        <taxon>Eukaryota</taxon>
        <taxon>Fungi</taxon>
        <taxon>Dikarya</taxon>
        <taxon>Basidiomycota</taxon>
        <taxon>Agaricomycotina</taxon>
        <taxon>Agaricomycetes</taxon>
        <taxon>Agaricomycetidae</taxon>
        <taxon>Atheliales</taxon>
        <taxon>Atheliaceae</taxon>
        <taxon>Piloderma</taxon>
    </lineage>
</organism>
<evidence type="ECO:0008006" key="5">
    <source>
        <dbReference type="Google" id="ProtNLM"/>
    </source>
</evidence>
<reference evidence="3 4" key="1">
    <citation type="submission" date="2014-04" db="EMBL/GenBank/DDBJ databases">
        <authorList>
            <consortium name="DOE Joint Genome Institute"/>
            <person name="Kuo A."/>
            <person name="Tarkka M."/>
            <person name="Buscot F."/>
            <person name="Kohler A."/>
            <person name="Nagy L.G."/>
            <person name="Floudas D."/>
            <person name="Copeland A."/>
            <person name="Barry K.W."/>
            <person name="Cichocki N."/>
            <person name="Veneault-Fourrey C."/>
            <person name="LaButti K."/>
            <person name="Lindquist E.A."/>
            <person name="Lipzen A."/>
            <person name="Lundell T."/>
            <person name="Morin E."/>
            <person name="Murat C."/>
            <person name="Sun H."/>
            <person name="Tunlid A."/>
            <person name="Henrissat B."/>
            <person name="Grigoriev I.V."/>
            <person name="Hibbett D.S."/>
            <person name="Martin F."/>
            <person name="Nordberg H.P."/>
            <person name="Cantor M.N."/>
            <person name="Hua S.X."/>
        </authorList>
    </citation>
    <scope>NUCLEOTIDE SEQUENCE [LARGE SCALE GENOMIC DNA]</scope>
    <source>
        <strain evidence="3 4">F 1598</strain>
    </source>
</reference>
<feature type="transmembrane region" description="Helical" evidence="2">
    <location>
        <begin position="135"/>
        <end position="158"/>
    </location>
</feature>
<reference evidence="4" key="2">
    <citation type="submission" date="2015-01" db="EMBL/GenBank/DDBJ databases">
        <title>Evolutionary Origins and Diversification of the Mycorrhizal Mutualists.</title>
        <authorList>
            <consortium name="DOE Joint Genome Institute"/>
            <consortium name="Mycorrhizal Genomics Consortium"/>
            <person name="Kohler A."/>
            <person name="Kuo A."/>
            <person name="Nagy L.G."/>
            <person name="Floudas D."/>
            <person name="Copeland A."/>
            <person name="Barry K.W."/>
            <person name="Cichocki N."/>
            <person name="Veneault-Fourrey C."/>
            <person name="LaButti K."/>
            <person name="Lindquist E.A."/>
            <person name="Lipzen A."/>
            <person name="Lundell T."/>
            <person name="Morin E."/>
            <person name="Murat C."/>
            <person name="Riley R."/>
            <person name="Ohm R."/>
            <person name="Sun H."/>
            <person name="Tunlid A."/>
            <person name="Henrissat B."/>
            <person name="Grigoriev I.V."/>
            <person name="Hibbett D.S."/>
            <person name="Martin F."/>
        </authorList>
    </citation>
    <scope>NUCLEOTIDE SEQUENCE [LARGE SCALE GENOMIC DNA]</scope>
    <source>
        <strain evidence="4">F 1598</strain>
    </source>
</reference>
<accession>A0A0C3BGN8</accession>
<dbReference type="STRING" id="765440.A0A0C3BGN8"/>
<gene>
    <name evidence="3" type="ORF">PILCRDRAFT_826275</name>
</gene>
<evidence type="ECO:0000313" key="4">
    <source>
        <dbReference type="Proteomes" id="UP000054166"/>
    </source>
</evidence>